<keyword evidence="4" id="KW-0408">Iron</keyword>
<dbReference type="GO" id="GO:0046872">
    <property type="term" value="F:metal ion binding"/>
    <property type="evidence" value="ECO:0007669"/>
    <property type="project" value="UniProtKB-KW"/>
</dbReference>
<dbReference type="PANTHER" id="PTHR36923">
    <property type="entry name" value="FERREDOXIN"/>
    <property type="match status" value="1"/>
</dbReference>
<evidence type="ECO:0000313" key="6">
    <source>
        <dbReference type="EMBL" id="CAB4907544.1"/>
    </source>
</evidence>
<evidence type="ECO:0000313" key="7">
    <source>
        <dbReference type="EMBL" id="CAB5041405.1"/>
    </source>
</evidence>
<dbReference type="InterPro" id="IPR051269">
    <property type="entry name" value="Fe-S_cluster_ET"/>
</dbReference>
<sequence length="74" mass="8032">MSDLTELRLDPTLCDAHGFCVEILPELFTLDEWGYPLMNSGTLVTAVPADLVSAAKKAVAACPVAALRLHKHKR</sequence>
<name>A0A6J7GKD2_9ZZZZ</name>
<dbReference type="SUPFAM" id="SSF54862">
    <property type="entry name" value="4Fe-4S ferredoxins"/>
    <property type="match status" value="1"/>
</dbReference>
<organism evidence="6">
    <name type="scientific">freshwater metagenome</name>
    <dbReference type="NCBI Taxonomy" id="449393"/>
    <lineage>
        <taxon>unclassified sequences</taxon>
        <taxon>metagenomes</taxon>
        <taxon>ecological metagenomes</taxon>
    </lineage>
</organism>
<dbReference type="Pfam" id="PF13459">
    <property type="entry name" value="Fer4_15"/>
    <property type="match status" value="1"/>
</dbReference>
<dbReference type="EMBL" id="CAFBPZ010000104">
    <property type="protein sequence ID" value="CAB5041405.1"/>
    <property type="molecule type" value="Genomic_DNA"/>
</dbReference>
<dbReference type="EMBL" id="CAFBMC010000090">
    <property type="protein sequence ID" value="CAB4907544.1"/>
    <property type="molecule type" value="Genomic_DNA"/>
</dbReference>
<dbReference type="PANTHER" id="PTHR36923:SF3">
    <property type="entry name" value="FERREDOXIN"/>
    <property type="match status" value="1"/>
</dbReference>
<keyword evidence="2" id="KW-0479">Metal-binding</keyword>
<evidence type="ECO:0000256" key="4">
    <source>
        <dbReference type="ARBA" id="ARBA00023004"/>
    </source>
</evidence>
<keyword evidence="1" id="KW-0813">Transport</keyword>
<evidence type="ECO:0000256" key="1">
    <source>
        <dbReference type="ARBA" id="ARBA00022448"/>
    </source>
</evidence>
<protein>
    <submittedName>
        <fullName evidence="6">Unannotated protein</fullName>
    </submittedName>
</protein>
<keyword evidence="3" id="KW-0249">Electron transport</keyword>
<accession>A0A6J7GKD2</accession>
<proteinExistence type="predicted"/>
<dbReference type="GO" id="GO:0051536">
    <property type="term" value="F:iron-sulfur cluster binding"/>
    <property type="evidence" value="ECO:0007669"/>
    <property type="project" value="UniProtKB-KW"/>
</dbReference>
<evidence type="ECO:0000256" key="2">
    <source>
        <dbReference type="ARBA" id="ARBA00022723"/>
    </source>
</evidence>
<evidence type="ECO:0000256" key="5">
    <source>
        <dbReference type="ARBA" id="ARBA00023014"/>
    </source>
</evidence>
<dbReference type="AlphaFoldDB" id="A0A6J7GKD2"/>
<keyword evidence="5" id="KW-0411">Iron-sulfur</keyword>
<dbReference type="Gene3D" id="3.30.70.20">
    <property type="match status" value="1"/>
</dbReference>
<evidence type="ECO:0000256" key="3">
    <source>
        <dbReference type="ARBA" id="ARBA00022982"/>
    </source>
</evidence>
<gene>
    <name evidence="6" type="ORF">UFOPK3495_01365</name>
    <name evidence="7" type="ORF">UFOPK4237_01309</name>
</gene>
<reference evidence="6" key="1">
    <citation type="submission" date="2020-05" db="EMBL/GenBank/DDBJ databases">
        <authorList>
            <person name="Chiriac C."/>
            <person name="Salcher M."/>
            <person name="Ghai R."/>
            <person name="Kavagutti S V."/>
        </authorList>
    </citation>
    <scope>NUCLEOTIDE SEQUENCE</scope>
</reference>